<reference evidence="1" key="1">
    <citation type="submission" date="2022-06" db="EMBL/GenBank/DDBJ databases">
        <authorList>
            <person name="Legras J.-L."/>
            <person name="Devillers H."/>
            <person name="Grondin C."/>
        </authorList>
    </citation>
    <scope>NUCLEOTIDE SEQUENCE</scope>
    <source>
        <strain evidence="1">CLIB 1444</strain>
    </source>
</reference>
<accession>A0ACA9YBU8</accession>
<gene>
    <name evidence="1" type="ORF">CLIB1444_10S00804</name>
</gene>
<evidence type="ECO:0000313" key="1">
    <source>
        <dbReference type="EMBL" id="CAH6722542.1"/>
    </source>
</evidence>
<dbReference type="EMBL" id="CALSDN010000010">
    <property type="protein sequence ID" value="CAH6722542.1"/>
    <property type="molecule type" value="Genomic_DNA"/>
</dbReference>
<sequence length="807" mass="94093">MQFIYWISLICSVQCVFLNEAFTKNWVHYNHGDLKSWELINENQLLAISDDNIIKFNIDNDLSISWKIEVSVDDFIIGEDSIFTFGDSVNVWDKKSGELLKIFNVKPVQYYRAFDGILVLDDTGDLSFINSVRVILTNSISDIKISSGDEIVYILTKDKLLTLNSTLEIEESKSALNFNKIQDFKHGLVKVDDSIYNVNNEYIHKSKNVEIINSNFTYSFHDGKFKVFKDGKEVLNDEFDHSTVKYLDNQFIVSSQAERKVLNFSKFWQSLDENDIILETYPFENVNTKEYLINGKLVSIGVYEETIEKIEYDFVGDKVGKTSYELENYKYKNLSILIDKPQSEQVLESMEHLIEEINNYNVIIRWYKRIQRHLTELGRFVVSKFVKLDDKKVEFSNVFGLEKYLVFLDDDKIRTLDTLTGETVWKQFVEPGIIELIDYKEEILLIYDHKIIKISKRDGEIVGFVELSNFDKIFKIFHEGEELVVIKKGSQLEFLEESVKLNQNLVEFEGDSIINYKVEDNQLSKTWEFSRGKIIQTQTKPFNSHTSIVGIPLHDKSVLHKYLNDTVSVITEEDEKIKFYLLNKEGEILYSHIHDEKVDVSTINLIMDDNWIIYSYFVSEPYEQRLMVIDLFEEEGLTVSSKSFIYPEKITSLTSTSTSHSITIKSIIINTINGNLIEIPKFILNSRRIDDHVMNADDAKDDFKMMPYEPIIYKNNYQVLNHQFKLQGQSKILLKNTNLESTIIICSINNDQIFCNYLQPSLSFDKLNETFDKSKLIITIVIVIAMHLFTKPLLTKKKLNNNWVYSL</sequence>
<dbReference type="Proteomes" id="UP001152531">
    <property type="component" value="Unassembled WGS sequence"/>
</dbReference>
<name>A0ACA9YBU8_9ASCO</name>
<keyword evidence="2" id="KW-1185">Reference proteome</keyword>
<protein>
    <submittedName>
        <fullName evidence="1">ER membrane protein complex subunit 1</fullName>
    </submittedName>
</protein>
<comment type="caution">
    <text evidence="1">The sequence shown here is derived from an EMBL/GenBank/DDBJ whole genome shotgun (WGS) entry which is preliminary data.</text>
</comment>
<organism evidence="1 2">
    <name type="scientific">[Candida] jaroonii</name>
    <dbReference type="NCBI Taxonomy" id="467808"/>
    <lineage>
        <taxon>Eukaryota</taxon>
        <taxon>Fungi</taxon>
        <taxon>Dikarya</taxon>
        <taxon>Ascomycota</taxon>
        <taxon>Saccharomycotina</taxon>
        <taxon>Pichiomycetes</taxon>
        <taxon>Debaryomycetaceae</taxon>
        <taxon>Yamadazyma</taxon>
    </lineage>
</organism>
<evidence type="ECO:0000313" key="2">
    <source>
        <dbReference type="Proteomes" id="UP001152531"/>
    </source>
</evidence>
<proteinExistence type="predicted"/>